<evidence type="ECO:0000313" key="1">
    <source>
        <dbReference type="EMBL" id="OJD61655.1"/>
    </source>
</evidence>
<comment type="caution">
    <text evidence="1">The sequence shown here is derived from an EMBL/GenBank/DDBJ whole genome shotgun (WGS) entry which is preliminary data.</text>
</comment>
<proteinExistence type="predicted"/>
<protein>
    <submittedName>
        <fullName evidence="1">Glycosyl transferase group 1</fullName>
    </submittedName>
</protein>
<dbReference type="InterPro" id="IPR027417">
    <property type="entry name" value="P-loop_NTPase"/>
</dbReference>
<name>A0A1J9UBT6_9BACI</name>
<dbReference type="AlphaFoldDB" id="A0A1J9UBT6"/>
<dbReference type="GO" id="GO:0016740">
    <property type="term" value="F:transferase activity"/>
    <property type="evidence" value="ECO:0007669"/>
    <property type="project" value="UniProtKB-KW"/>
</dbReference>
<dbReference type="EMBL" id="MAOE01000097">
    <property type="protein sequence ID" value="OJD61655.1"/>
    <property type="molecule type" value="Genomic_DNA"/>
</dbReference>
<dbReference type="RefSeq" id="WP_071758536.1">
    <property type="nucleotide sequence ID" value="NZ_CBCSIO010000058.1"/>
</dbReference>
<dbReference type="Gene3D" id="3.40.50.300">
    <property type="entry name" value="P-loop containing nucleotide triphosphate hydrolases"/>
    <property type="match status" value="1"/>
</dbReference>
<dbReference type="SUPFAM" id="SSF52540">
    <property type="entry name" value="P-loop containing nucleoside triphosphate hydrolases"/>
    <property type="match status" value="1"/>
</dbReference>
<sequence length="222" mass="25909">MSIFQKSKLFLVLSVPRSGSSALAGTLHFLGVDMGSDLLKAAPSNPKGHFENRYFVKLNDLILELFDATWHTPPSREIITSENLGMYRIQELLNKEIKPIWGLKDPRTVLTFNIWKPYLETIADITYVFVWRPIEESVASLAYRDNMNLDTATKILKVYFMNLKYYRKQLKKENKDIVDICFQELLEKPEIFVGEVNLRINQSHDHNLDIVKDFLDEKLKHF</sequence>
<gene>
    <name evidence="1" type="ORF">BAU25_15115</name>
</gene>
<keyword evidence="1" id="KW-0808">Transferase</keyword>
<dbReference type="Proteomes" id="UP000181873">
    <property type="component" value="Unassembled WGS sequence"/>
</dbReference>
<reference evidence="1 2" key="1">
    <citation type="submission" date="2016-06" db="EMBL/GenBank/DDBJ databases">
        <title>First insights into the genetic diversity and population structure of in the Bacillus cereus group bacteria from diverse marine environments.</title>
        <authorList>
            <person name="Liu Y."/>
            <person name="Lai Q."/>
            <person name="Shao Z."/>
        </authorList>
    </citation>
    <scope>NUCLEOTIDE SEQUENCE [LARGE SCALE GENOMIC DNA]</scope>
    <source>
        <strain evidence="1 2">N35-10-2</strain>
    </source>
</reference>
<dbReference type="GeneID" id="83633127"/>
<accession>A0A1J9UBT6</accession>
<organism evidence="1 2">
    <name type="scientific">Bacillus albus</name>
    <dbReference type="NCBI Taxonomy" id="2026189"/>
    <lineage>
        <taxon>Bacteria</taxon>
        <taxon>Bacillati</taxon>
        <taxon>Bacillota</taxon>
        <taxon>Bacilli</taxon>
        <taxon>Bacillales</taxon>
        <taxon>Bacillaceae</taxon>
        <taxon>Bacillus</taxon>
        <taxon>Bacillus cereus group</taxon>
    </lineage>
</organism>
<evidence type="ECO:0000313" key="2">
    <source>
        <dbReference type="Proteomes" id="UP000181873"/>
    </source>
</evidence>